<organism evidence="2 3">
    <name type="scientific">Isoptericola hypogeus</name>
    <dbReference type="NCBI Taxonomy" id="300179"/>
    <lineage>
        <taxon>Bacteria</taxon>
        <taxon>Bacillati</taxon>
        <taxon>Actinomycetota</taxon>
        <taxon>Actinomycetes</taxon>
        <taxon>Micrococcales</taxon>
        <taxon>Promicromonosporaceae</taxon>
        <taxon>Isoptericola</taxon>
    </lineage>
</organism>
<dbReference type="Proteomes" id="UP001501138">
    <property type="component" value="Unassembled WGS sequence"/>
</dbReference>
<dbReference type="SUPFAM" id="SSF159941">
    <property type="entry name" value="MM3350-like"/>
    <property type="match status" value="1"/>
</dbReference>
<dbReference type="InterPro" id="IPR024047">
    <property type="entry name" value="MM3350-like_sf"/>
</dbReference>
<evidence type="ECO:0000313" key="2">
    <source>
        <dbReference type="EMBL" id="GAA1740678.1"/>
    </source>
</evidence>
<feature type="domain" description="Plasmid pRiA4b Orf3-like" evidence="1">
    <location>
        <begin position="68"/>
        <end position="235"/>
    </location>
</feature>
<dbReference type="EMBL" id="BAAAPM010000010">
    <property type="protein sequence ID" value="GAA1740678.1"/>
    <property type="molecule type" value="Genomic_DNA"/>
</dbReference>
<gene>
    <name evidence="2" type="ORF">GCM10009809_40280</name>
</gene>
<dbReference type="Gene3D" id="3.10.290.30">
    <property type="entry name" value="MM3350-like"/>
    <property type="match status" value="1"/>
</dbReference>
<comment type="caution">
    <text evidence="2">The sequence shown here is derived from an EMBL/GenBank/DDBJ whole genome shotgun (WGS) entry which is preliminary data.</text>
</comment>
<dbReference type="PANTHER" id="PTHR41878:SF1">
    <property type="entry name" value="TNPR PROTEIN"/>
    <property type="match status" value="1"/>
</dbReference>
<dbReference type="Pfam" id="PF07929">
    <property type="entry name" value="PRiA4_ORF3"/>
    <property type="match status" value="1"/>
</dbReference>
<evidence type="ECO:0000313" key="3">
    <source>
        <dbReference type="Proteomes" id="UP001501138"/>
    </source>
</evidence>
<dbReference type="InterPro" id="IPR012912">
    <property type="entry name" value="Plasmid_pRiA4b_Orf3-like"/>
</dbReference>
<sequence>MSVVNDDQEALLRQFEAAIKGMGVEDLRALTGALLSSGSSTDRVTYRARRPDPTSRRARRPRLAEPVVFRLRVDLVRATPPIWRRLDLRSDLTLDVVHQVLQDAFAWTDSHLHRFTLGTDAWDNDGEQFLCPYDVENQEDDESGVPEEQVRLDETLGEPGDVLHYVYDYGDDWELTLKLEDVRTATPDTPVGVCVGGRRGAPPEDCGSLRDADGLAEVLDDPAYFDPADVNAQLQRSYYPLSRLDLPAHLLQYIAMLEYDGDELGERLAAIDPTQRLTEAELGAALRPYQWFLDGAGDGGIPLTAAGYLRPADVEEVAPLIPAMEGWIGKANREDLTVPVAGFRESLTRPLGLLRKYKGALLLTRAGAAARRSPQALFAHLAARLVPDDTGFARDANLLVLAYAAVSTGNEIPRRQIAETLDSLGYQRSDGRPVDAYALRSFEGNALDVLLNVATPPFDRRTEHRISPAAAALAYAALTRSSA</sequence>
<evidence type="ECO:0000259" key="1">
    <source>
        <dbReference type="Pfam" id="PF07929"/>
    </source>
</evidence>
<reference evidence="2 3" key="1">
    <citation type="journal article" date="2019" name="Int. J. Syst. Evol. Microbiol.">
        <title>The Global Catalogue of Microorganisms (GCM) 10K type strain sequencing project: providing services to taxonomists for standard genome sequencing and annotation.</title>
        <authorList>
            <consortium name="The Broad Institute Genomics Platform"/>
            <consortium name="The Broad Institute Genome Sequencing Center for Infectious Disease"/>
            <person name="Wu L."/>
            <person name="Ma J."/>
        </authorList>
    </citation>
    <scope>NUCLEOTIDE SEQUENCE [LARGE SCALE GENOMIC DNA]</scope>
    <source>
        <strain evidence="2 3">JCM 15589</strain>
    </source>
</reference>
<proteinExistence type="predicted"/>
<protein>
    <recommendedName>
        <fullName evidence="1">Plasmid pRiA4b Orf3-like domain-containing protein</fullName>
    </recommendedName>
</protein>
<accession>A0ABN2JVT5</accession>
<dbReference type="PANTHER" id="PTHR41878">
    <property type="entry name" value="LEXA REPRESSOR-RELATED"/>
    <property type="match status" value="1"/>
</dbReference>
<keyword evidence="3" id="KW-1185">Reference proteome</keyword>
<name>A0ABN2JVT5_9MICO</name>